<dbReference type="Pfam" id="PF18013">
    <property type="entry name" value="Phage_lysozyme2"/>
    <property type="match status" value="1"/>
</dbReference>
<name>A0ABT4QU10_9HYPH</name>
<dbReference type="Proteomes" id="UP001152178">
    <property type="component" value="Unassembled WGS sequence"/>
</dbReference>
<comment type="caution">
    <text evidence="3">The sequence shown here is derived from an EMBL/GenBank/DDBJ whole genome shotgun (WGS) entry which is preliminary data.</text>
</comment>
<evidence type="ECO:0000313" key="3">
    <source>
        <dbReference type="EMBL" id="MCZ8545076.1"/>
    </source>
</evidence>
<evidence type="ECO:0000256" key="1">
    <source>
        <dbReference type="SAM" id="MobiDB-lite"/>
    </source>
</evidence>
<evidence type="ECO:0000313" key="4">
    <source>
        <dbReference type="Proteomes" id="UP001152178"/>
    </source>
</evidence>
<feature type="compositionally biased region" description="Low complexity" evidence="1">
    <location>
        <begin position="59"/>
        <end position="73"/>
    </location>
</feature>
<protein>
    <submittedName>
        <fullName evidence="3">Phage tail tip lysozyme</fullName>
    </submittedName>
</protein>
<reference evidence="3" key="1">
    <citation type="submission" date="2022-11" db="EMBL/GenBank/DDBJ databases">
        <authorList>
            <person name="Coimbra C."/>
        </authorList>
    </citation>
    <scope>NUCLEOTIDE SEQUENCE</scope>
    <source>
        <strain evidence="3">Jales19</strain>
    </source>
</reference>
<organism evidence="3 4">
    <name type="scientific">Mesorhizobium qingshengii</name>
    <dbReference type="NCBI Taxonomy" id="1165689"/>
    <lineage>
        <taxon>Bacteria</taxon>
        <taxon>Pseudomonadati</taxon>
        <taxon>Pseudomonadota</taxon>
        <taxon>Alphaproteobacteria</taxon>
        <taxon>Hyphomicrobiales</taxon>
        <taxon>Phyllobacteriaceae</taxon>
        <taxon>Mesorhizobium</taxon>
    </lineage>
</organism>
<gene>
    <name evidence="3" type="ORF">OOJ09_12855</name>
</gene>
<dbReference type="RefSeq" id="WP_269905570.1">
    <property type="nucleotide sequence ID" value="NZ_JAPFQA010000004.1"/>
</dbReference>
<feature type="domain" description="Phage tail lysozyme" evidence="2">
    <location>
        <begin position="110"/>
        <end position="246"/>
    </location>
</feature>
<proteinExistence type="predicted"/>
<accession>A0ABT4QU10</accession>
<sequence>MATRPLEPVSYRPFRVEPVLADGLLPVAREGGELLQRASEGLFRMAAQAGKIADRQAERQGAAAGEQAALAGRPDASYSGGDAGGEVSVGETGASAPGGSRSELAARGKAYLMSKYKVSNEFASGLLGQFAGESNFNVNAINRNDGADGSHSIGIGQWNGNRARALKAFAAKQGKPVNDFETQLDFAMHELNTTEIGTGRRLAAARTVEEATAAGVGFERPRGWTPENPTAALGWKHRLAAAKSIYGTPVAASAGGDNTAAIPPAEIKGLVQPGNIDLNKRPVVKNSDGTISTVRSMSFEQDGKEILIPTVSDDGKILSNEDAIKTYKKTGKHLGVFDNADDATAYAKQLHESQAQQYGAGGDKPTLKTSGGGFRPTGTDTIRGRAFDEAGTKVYLQEVDAEMRSTTQQIYEKYRDDPAQLEKALGDLKGQLGKDHIFPEIAADYSIGFDRLAGSYLGQARENLAKKVELQQRANFIEQTSQLETDQQKLLAGFDPKSPDAGDAIASAQSAIDQHYDAAVRKGIMDPDDAAKAKIESRRNTALAYYSKQADALDADGVKAMREEMQKDMADGGIAGLDGDGWSTLDNGLQKVERQKRAEAKRGENDYRERGDKMALRLLSGVDVNPGELSTYMLDAGSVPGGKGVLQETLAKISAGRAIRDFSLPDAEKHVAGLRKQYGKEPTDAELRTLTFAEKMVADKRKEITTDSVSYAEKQGIVPETPALTDASTAQDMSTVMSQRAKSAEQAATELGVPVRYLKAGEAVAIGKMVRTDPTAGAAMAGAIVAGAGHAAPQVLAEFGKDAPMIAESGAIVAFGGSPRAAEDVILGYGKGADGKQMKGLKPDAARQSFDKVTGNALELARDDSARIERAAASIARKRISEEGLDPTSDEAAGVHAQAVQEAAGAVFDRGVQFGGFTEVGGGYFSAGQKVLVPSEIRADRFEDLLHAVTDDDLKSLPHQPKAGIGIYGAARGGDPRFAKSPADTIRNATPVAVDGGFAFAAGDVNTVDPQWIMAEDGRPFILDLVSLRDKLEPRVPGAFR</sequence>
<dbReference type="Gene3D" id="1.10.530.10">
    <property type="match status" value="1"/>
</dbReference>
<evidence type="ECO:0000259" key="2">
    <source>
        <dbReference type="Pfam" id="PF18013"/>
    </source>
</evidence>
<keyword evidence="4" id="KW-1185">Reference proteome</keyword>
<dbReference type="InterPro" id="IPR041219">
    <property type="entry name" value="Phage_lysozyme2"/>
</dbReference>
<dbReference type="EMBL" id="JAPFQA010000004">
    <property type="protein sequence ID" value="MCZ8545076.1"/>
    <property type="molecule type" value="Genomic_DNA"/>
</dbReference>
<feature type="region of interest" description="Disordered" evidence="1">
    <location>
        <begin position="355"/>
        <end position="381"/>
    </location>
</feature>
<feature type="region of interest" description="Disordered" evidence="1">
    <location>
        <begin position="57"/>
        <end position="101"/>
    </location>
</feature>